<keyword evidence="3 6" id="KW-0032">Aminotransferase</keyword>
<keyword evidence="4 6" id="KW-0808">Transferase</keyword>
<dbReference type="InterPro" id="IPR004839">
    <property type="entry name" value="Aminotransferase_I/II_large"/>
</dbReference>
<dbReference type="GO" id="GO:0008483">
    <property type="term" value="F:transaminase activity"/>
    <property type="evidence" value="ECO:0007669"/>
    <property type="project" value="UniProtKB-KW"/>
</dbReference>
<dbReference type="OrthoDB" id="9804474at2"/>
<dbReference type="InterPro" id="IPR015421">
    <property type="entry name" value="PyrdxlP-dep_Trfase_major"/>
</dbReference>
<dbReference type="GO" id="GO:0006520">
    <property type="term" value="P:amino acid metabolic process"/>
    <property type="evidence" value="ECO:0007669"/>
    <property type="project" value="InterPro"/>
</dbReference>
<keyword evidence="9" id="KW-1185">Reference proteome</keyword>
<accession>A0A1L3GS45</accession>
<keyword evidence="5" id="KW-0663">Pyridoxal phosphate</keyword>
<name>A0A1L3GS45_9BACT</name>
<dbReference type="NCBIfam" id="NF005732">
    <property type="entry name" value="PRK07550.1"/>
    <property type="match status" value="1"/>
</dbReference>
<dbReference type="Pfam" id="PF00155">
    <property type="entry name" value="Aminotran_1_2"/>
    <property type="match status" value="1"/>
</dbReference>
<protein>
    <recommendedName>
        <fullName evidence="6">Aminotransferase</fullName>
        <ecNumber evidence="6">2.6.1.-</ecNumber>
    </recommendedName>
</protein>
<evidence type="ECO:0000313" key="8">
    <source>
        <dbReference type="EMBL" id="APG28753.1"/>
    </source>
</evidence>
<evidence type="ECO:0000259" key="7">
    <source>
        <dbReference type="Pfam" id="PF00155"/>
    </source>
</evidence>
<evidence type="ECO:0000256" key="5">
    <source>
        <dbReference type="ARBA" id="ARBA00022898"/>
    </source>
</evidence>
<dbReference type="EC" id="2.6.1.-" evidence="6"/>
<feature type="domain" description="Aminotransferase class I/classII large" evidence="7">
    <location>
        <begin position="34"/>
        <end position="386"/>
    </location>
</feature>
<dbReference type="GO" id="GO:0030170">
    <property type="term" value="F:pyridoxal phosphate binding"/>
    <property type="evidence" value="ECO:0007669"/>
    <property type="project" value="InterPro"/>
</dbReference>
<dbReference type="AlphaFoldDB" id="A0A1L3GS45"/>
<dbReference type="SUPFAM" id="SSF53383">
    <property type="entry name" value="PLP-dependent transferases"/>
    <property type="match status" value="1"/>
</dbReference>
<proteinExistence type="inferred from homology"/>
<evidence type="ECO:0000313" key="9">
    <source>
        <dbReference type="Proteomes" id="UP000182517"/>
    </source>
</evidence>
<dbReference type="InterPro" id="IPR004838">
    <property type="entry name" value="NHTrfase_class1_PyrdxlP-BS"/>
</dbReference>
<reference evidence="8 9" key="1">
    <citation type="journal article" date="2017" name="Genome Announc.">
        <title>Complete Genome Sequences of Two Acetylene-Fermenting Pelobacter acetylenicus Strains.</title>
        <authorList>
            <person name="Sutton J.M."/>
            <person name="Baesman S.M."/>
            <person name="Fierst J.L."/>
            <person name="Poret-Peterson A.T."/>
            <person name="Oremland R.S."/>
            <person name="Dunlap D.S."/>
            <person name="Akob D.M."/>
        </authorList>
    </citation>
    <scope>NUCLEOTIDE SEQUENCE [LARGE SCALE GENOMIC DNA]</scope>
    <source>
        <strain evidence="8 9">SFB93</strain>
    </source>
</reference>
<dbReference type="EMBL" id="CP015519">
    <property type="protein sequence ID" value="APG28753.1"/>
    <property type="molecule type" value="Genomic_DNA"/>
</dbReference>
<dbReference type="KEGG" id="pef:A7E78_13475"/>
<evidence type="ECO:0000256" key="6">
    <source>
        <dbReference type="RuleBase" id="RU000481"/>
    </source>
</evidence>
<dbReference type="InterPro" id="IPR015424">
    <property type="entry name" value="PyrdxlP-dep_Trfase"/>
</dbReference>
<evidence type="ECO:0000256" key="1">
    <source>
        <dbReference type="ARBA" id="ARBA00001933"/>
    </source>
</evidence>
<sequence length="392" mass="43372">MKFPISPHMQQIPFPPISEVQRWLADGLYTGEEPLIDLCQAVPDYGPPPELTEYLATLLNDPQTARYSLDEGLLEVREELCRHYRSRYGAVIDPRQLCLTIGASQAFWLAMVALCQAGDEVLVATPYYFDHVMGLQALGIRPVLLPFDEQSGGVPDRTAISARIGPRTKALLLVTPGNPAGTIIPSAELAELSALVRQHNIALILDETYHAFIPGMQRPHDLFSNPDWGDHFIHLTSFGKTFALTGYRAGMLAASAAFIEQALKVQDSMAVCAPRITQQAIAFGALHLGDWVEGNCRMMQGRHDLFCNELSHSANPFTRIASGAFFAWLRHPFTDRSGRQVSRHLLQKAGLLTLGGEVFGPGLEGYLRIAFGNLSEEQIPEAVRRLRELPFD</sequence>
<organism evidence="8 9">
    <name type="scientific">Syntrophotalea acetylenivorans</name>
    <dbReference type="NCBI Taxonomy" id="1842532"/>
    <lineage>
        <taxon>Bacteria</taxon>
        <taxon>Pseudomonadati</taxon>
        <taxon>Thermodesulfobacteriota</taxon>
        <taxon>Desulfuromonadia</taxon>
        <taxon>Desulfuromonadales</taxon>
        <taxon>Syntrophotaleaceae</taxon>
        <taxon>Syntrophotalea</taxon>
    </lineage>
</organism>
<dbReference type="InterPro" id="IPR050596">
    <property type="entry name" value="AspAT/PAT-like"/>
</dbReference>
<evidence type="ECO:0000256" key="3">
    <source>
        <dbReference type="ARBA" id="ARBA00022576"/>
    </source>
</evidence>
<evidence type="ECO:0000256" key="4">
    <source>
        <dbReference type="ARBA" id="ARBA00022679"/>
    </source>
</evidence>
<dbReference type="RefSeq" id="WP_072284777.1">
    <property type="nucleotide sequence ID" value="NZ_CP015519.1"/>
</dbReference>
<comment type="similarity">
    <text evidence="2 6">Belongs to the class-I pyridoxal-phosphate-dependent aminotransferase family.</text>
</comment>
<comment type="cofactor">
    <cofactor evidence="1 6">
        <name>pyridoxal 5'-phosphate</name>
        <dbReference type="ChEBI" id="CHEBI:597326"/>
    </cofactor>
</comment>
<dbReference type="Proteomes" id="UP000182517">
    <property type="component" value="Chromosome"/>
</dbReference>
<dbReference type="CDD" id="cd00609">
    <property type="entry name" value="AAT_like"/>
    <property type="match status" value="1"/>
</dbReference>
<dbReference type="STRING" id="1842532.A7E78_13475"/>
<evidence type="ECO:0000256" key="2">
    <source>
        <dbReference type="ARBA" id="ARBA00007441"/>
    </source>
</evidence>
<dbReference type="Gene3D" id="3.40.640.10">
    <property type="entry name" value="Type I PLP-dependent aspartate aminotransferase-like (Major domain)"/>
    <property type="match status" value="1"/>
</dbReference>
<dbReference type="PANTHER" id="PTHR46383">
    <property type="entry name" value="ASPARTATE AMINOTRANSFERASE"/>
    <property type="match status" value="1"/>
</dbReference>
<dbReference type="PROSITE" id="PS00105">
    <property type="entry name" value="AA_TRANSFER_CLASS_1"/>
    <property type="match status" value="1"/>
</dbReference>
<dbReference type="PANTHER" id="PTHR46383:SF1">
    <property type="entry name" value="ASPARTATE AMINOTRANSFERASE"/>
    <property type="match status" value="1"/>
</dbReference>
<gene>
    <name evidence="8" type="ORF">A7E78_13475</name>
</gene>